<dbReference type="PANTHER" id="PTHR42146:SF1">
    <property type="entry name" value="OLIGORIBONUCLEASE NRNB"/>
    <property type="match status" value="1"/>
</dbReference>
<dbReference type="EMBL" id="CP002838">
    <property type="protein sequence ID" value="AEM39720.1"/>
    <property type="molecule type" value="Genomic_DNA"/>
</dbReference>
<dbReference type="KEGG" id="pfm:Pyrfu_1867"/>
<sequence length="343" mass="38092">MPWRLSIITHTDLDGVSAAAIALRLAGARLGEDARLEFTEPYKLHKTLKSVARSASPGETIIIADIGANPSTLDAVVSLLREAVGRGARIAWFDHHRWEESWKEKLRDIGADIYVDNDTCGAGVVARYAPEILGGEIDDFIEDLVGATCAADIWIWDHPAAPKLYRVVDWKRGCAGDKWRRRLVEKFASAKSLQEILGDEEVQRALMEYVNTELRNYTEAVRAVQIVAVNGCKAVVALKKSGPPSRSFLARTLAARYRADLVVVIHKRGLSFRSEKVNVRELAKYLGGGGHLRAAGAPLAMPILWRIASIFYPKLRLRWAARRVEEALRAVGCRELPADHRVD</sequence>
<dbReference type="InterPro" id="IPR052968">
    <property type="entry name" value="Nucleotide_metab_enz"/>
</dbReference>
<dbReference type="InParanoid" id="G0ED00"/>
<keyword evidence="2" id="KW-1185">Reference proteome</keyword>
<dbReference type="Proteomes" id="UP000001037">
    <property type="component" value="Chromosome"/>
</dbReference>
<dbReference type="STRING" id="694429.Pyrfu_1867"/>
<accession>G0ED00</accession>
<reference evidence="1 2" key="1">
    <citation type="journal article" date="2011" name="Stand. Genomic Sci.">
        <title>Complete genome sequence of the hyperthermophilic chemolithoautotroph Pyrolobus fumarii type strain (1A).</title>
        <authorList>
            <person name="Anderson I."/>
            <person name="Goker M."/>
            <person name="Nolan M."/>
            <person name="Lucas S."/>
            <person name="Hammon N."/>
            <person name="Deshpande S."/>
            <person name="Cheng J.F."/>
            <person name="Tapia R."/>
            <person name="Han C."/>
            <person name="Goodwin L."/>
            <person name="Pitluck S."/>
            <person name="Huntemann M."/>
            <person name="Liolios K."/>
            <person name="Ivanova N."/>
            <person name="Pagani I."/>
            <person name="Mavromatis K."/>
            <person name="Ovchinikova G."/>
            <person name="Pati A."/>
            <person name="Chen A."/>
            <person name="Palaniappan K."/>
            <person name="Land M."/>
            <person name="Hauser L."/>
            <person name="Brambilla E.M."/>
            <person name="Huber H."/>
            <person name="Yasawong M."/>
            <person name="Rohde M."/>
            <person name="Spring S."/>
            <person name="Abt B."/>
            <person name="Sikorski J."/>
            <person name="Wirth R."/>
            <person name="Detter J.C."/>
            <person name="Woyke T."/>
            <person name="Bristow J."/>
            <person name="Eisen J.A."/>
            <person name="Markowitz V."/>
            <person name="Hugenholtz P."/>
            <person name="Kyrpides N.C."/>
            <person name="Klenk H.P."/>
            <person name="Lapidus A."/>
        </authorList>
    </citation>
    <scope>NUCLEOTIDE SEQUENCE [LARGE SCALE GENOMIC DNA]</scope>
    <source>
        <strain evidence="2">DSM 11204 / 1A</strain>
    </source>
</reference>
<dbReference type="GeneID" id="11138203"/>
<name>G0ED00_PYRF1</name>
<gene>
    <name evidence="1" type="ordered locus">Pyrfu_1867</name>
</gene>
<dbReference type="HOGENOM" id="CLU_076809_0_0_2"/>
<evidence type="ECO:0000313" key="1">
    <source>
        <dbReference type="EMBL" id="AEM39720.1"/>
    </source>
</evidence>
<dbReference type="eggNOG" id="arCOG00423">
    <property type="taxonomic scope" value="Archaea"/>
</dbReference>
<dbReference type="RefSeq" id="WP_014027397.1">
    <property type="nucleotide sequence ID" value="NC_015931.1"/>
</dbReference>
<dbReference type="OrthoDB" id="18016at2157"/>
<dbReference type="SUPFAM" id="SSF64182">
    <property type="entry name" value="DHH phosphoesterases"/>
    <property type="match status" value="1"/>
</dbReference>
<dbReference type="InterPro" id="IPR038763">
    <property type="entry name" value="DHH_sf"/>
</dbReference>
<organism evidence="1 2">
    <name type="scientific">Pyrolobus fumarii (strain DSM 11204 / 1A)</name>
    <dbReference type="NCBI Taxonomy" id="694429"/>
    <lineage>
        <taxon>Archaea</taxon>
        <taxon>Thermoproteota</taxon>
        <taxon>Thermoprotei</taxon>
        <taxon>Desulfurococcales</taxon>
        <taxon>Pyrodictiaceae</taxon>
        <taxon>Pyrolobus</taxon>
    </lineage>
</organism>
<proteinExistence type="predicted"/>
<dbReference type="AlphaFoldDB" id="G0ED00"/>
<dbReference type="Gene3D" id="3.10.310.30">
    <property type="match status" value="1"/>
</dbReference>
<evidence type="ECO:0000313" key="2">
    <source>
        <dbReference type="Proteomes" id="UP000001037"/>
    </source>
</evidence>
<protein>
    <submittedName>
        <fullName evidence="1">Phosphoesterase DHHA1</fullName>
    </submittedName>
</protein>
<dbReference type="PANTHER" id="PTHR42146">
    <property type="entry name" value="3',5'-CYCLIC-NUCLEOTIDE PHOSPHODIESTERASE"/>
    <property type="match status" value="1"/>
</dbReference>